<keyword evidence="3 5" id="KW-1133">Transmembrane helix</keyword>
<dbReference type="GO" id="GO:0016020">
    <property type="term" value="C:membrane"/>
    <property type="evidence" value="ECO:0007669"/>
    <property type="project" value="UniProtKB-SubCell"/>
</dbReference>
<sequence length="413" mass="47211">MPTASRNSTIIFNLCFFALACAISLNLLIKGYPEKIFYLVSYVAVIYTVMVAYRKRETLYGNKPLMLFCLSLLLFAASKIIWAQLFKDTQFIDIRDNYRTVGKRFLLAAFVIFYFYQCRCLIQKNTLKASITVLFIGLAAALWFGYLSRTELEPRVKWTTDAATTGAYLVVCISMLAIILIRKCFQKSALSLLLFLGIFILSMIMVLLTETRAAILFAPILYLVFFLIYYRGMSKKIQSLLTVVILSGAIAVLYFSWDRISQIQTDIAEYHTNNDTSVGARLSIWKAGWYSVQPSLFGQNTDDRYQKVEDYVRLYERDNPEAARNLVYHLHNDMLETLSLQGIFGFFSLLCFYGFGVYFAVNRQQRFENGNLLFVIIPVFTFGLTDVVLIQSNSALVIIIALALSLPFLKKAQ</sequence>
<gene>
    <name evidence="7" type="ORF">E0L31_01875</name>
</gene>
<feature type="transmembrane region" description="Helical" evidence="5">
    <location>
        <begin position="65"/>
        <end position="85"/>
    </location>
</feature>
<organism evidence="7">
    <name type="scientific">Serratia marcescens</name>
    <dbReference type="NCBI Taxonomy" id="615"/>
    <lineage>
        <taxon>Bacteria</taxon>
        <taxon>Pseudomonadati</taxon>
        <taxon>Pseudomonadota</taxon>
        <taxon>Gammaproteobacteria</taxon>
        <taxon>Enterobacterales</taxon>
        <taxon>Yersiniaceae</taxon>
        <taxon>Serratia</taxon>
    </lineage>
</organism>
<protein>
    <submittedName>
        <fullName evidence="7">O-antigen ligase family protein</fullName>
    </submittedName>
</protein>
<keyword evidence="7" id="KW-0436">Ligase</keyword>
<feature type="transmembrane region" description="Helical" evidence="5">
    <location>
        <begin position="166"/>
        <end position="182"/>
    </location>
</feature>
<feature type="transmembrane region" description="Helical" evidence="5">
    <location>
        <begin position="213"/>
        <end position="230"/>
    </location>
</feature>
<proteinExistence type="predicted"/>
<dbReference type="RefSeq" id="WP_212562915.1">
    <property type="nucleotide sequence ID" value="NZ_SPSG02000016.1"/>
</dbReference>
<dbReference type="PANTHER" id="PTHR37422">
    <property type="entry name" value="TEICHURONIC ACID BIOSYNTHESIS PROTEIN TUAE"/>
    <property type="match status" value="1"/>
</dbReference>
<evidence type="ECO:0000256" key="3">
    <source>
        <dbReference type="ARBA" id="ARBA00022989"/>
    </source>
</evidence>
<dbReference type="PANTHER" id="PTHR37422:SF17">
    <property type="entry name" value="O-ANTIGEN LIGASE"/>
    <property type="match status" value="1"/>
</dbReference>
<comment type="subcellular location">
    <subcellularLocation>
        <location evidence="1">Membrane</location>
        <topology evidence="1">Multi-pass membrane protein</topology>
    </subcellularLocation>
</comment>
<feature type="transmembrane region" description="Helical" evidence="5">
    <location>
        <begin position="35"/>
        <end position="53"/>
    </location>
</feature>
<evidence type="ECO:0000256" key="5">
    <source>
        <dbReference type="SAM" id="Phobius"/>
    </source>
</evidence>
<feature type="transmembrane region" description="Helical" evidence="5">
    <location>
        <begin position="338"/>
        <end position="360"/>
    </location>
</feature>
<evidence type="ECO:0000313" key="7">
    <source>
        <dbReference type="EMBL" id="TFV51761.1"/>
    </source>
</evidence>
<dbReference type="PROSITE" id="PS51257">
    <property type="entry name" value="PROKAR_LIPOPROTEIN"/>
    <property type="match status" value="1"/>
</dbReference>
<evidence type="ECO:0000256" key="2">
    <source>
        <dbReference type="ARBA" id="ARBA00022692"/>
    </source>
</evidence>
<dbReference type="AlphaFoldDB" id="A0A9X8VLU9"/>
<accession>A0A9X8VLU9</accession>
<feature type="transmembrane region" description="Helical" evidence="5">
    <location>
        <begin position="129"/>
        <end position="146"/>
    </location>
</feature>
<dbReference type="EMBL" id="SPSG01000197">
    <property type="protein sequence ID" value="TFV51761.1"/>
    <property type="molecule type" value="Genomic_DNA"/>
</dbReference>
<reference evidence="7" key="1">
    <citation type="submission" date="2019-03" db="EMBL/GenBank/DDBJ databases">
        <title>Serratia marcescens strain N2 draft genome.</title>
        <authorList>
            <person name="Yassin A."/>
            <person name="El-Kenawy N."/>
            <person name="Youssef N.H."/>
        </authorList>
    </citation>
    <scope>NUCLEOTIDE SEQUENCE [LARGE SCALE GENOMIC DNA]</scope>
    <source>
        <strain evidence="7">N2</strain>
    </source>
</reference>
<dbReference type="GO" id="GO:0016874">
    <property type="term" value="F:ligase activity"/>
    <property type="evidence" value="ECO:0007669"/>
    <property type="project" value="UniProtKB-KW"/>
</dbReference>
<dbReference type="InterPro" id="IPR007016">
    <property type="entry name" value="O-antigen_ligase-rel_domated"/>
</dbReference>
<dbReference type="Pfam" id="PF04932">
    <property type="entry name" value="Wzy_C"/>
    <property type="match status" value="1"/>
</dbReference>
<keyword evidence="4 5" id="KW-0472">Membrane</keyword>
<feature type="transmembrane region" description="Helical" evidence="5">
    <location>
        <begin position="189"/>
        <end position="207"/>
    </location>
</feature>
<evidence type="ECO:0000256" key="4">
    <source>
        <dbReference type="ARBA" id="ARBA00023136"/>
    </source>
</evidence>
<evidence type="ECO:0000259" key="6">
    <source>
        <dbReference type="Pfam" id="PF04932"/>
    </source>
</evidence>
<evidence type="ECO:0000256" key="1">
    <source>
        <dbReference type="ARBA" id="ARBA00004141"/>
    </source>
</evidence>
<feature type="transmembrane region" description="Helical" evidence="5">
    <location>
        <begin position="372"/>
        <end position="389"/>
    </location>
</feature>
<feature type="transmembrane region" description="Helical" evidence="5">
    <location>
        <begin position="237"/>
        <end position="257"/>
    </location>
</feature>
<feature type="transmembrane region" description="Helical" evidence="5">
    <location>
        <begin position="9"/>
        <end position="29"/>
    </location>
</feature>
<feature type="transmembrane region" description="Helical" evidence="5">
    <location>
        <begin position="395"/>
        <end position="412"/>
    </location>
</feature>
<comment type="caution">
    <text evidence="7">The sequence shown here is derived from an EMBL/GenBank/DDBJ whole genome shotgun (WGS) entry which is preliminary data.</text>
</comment>
<keyword evidence="2 5" id="KW-0812">Transmembrane</keyword>
<dbReference type="InterPro" id="IPR051533">
    <property type="entry name" value="WaaL-like"/>
</dbReference>
<feature type="domain" description="O-antigen ligase-related" evidence="6">
    <location>
        <begin position="198"/>
        <end position="349"/>
    </location>
</feature>
<name>A0A9X8VLU9_SERMA</name>